<dbReference type="InterPro" id="IPR030185">
    <property type="entry name" value="Mae1"/>
</dbReference>
<feature type="transmembrane region" description="Helical" evidence="6">
    <location>
        <begin position="304"/>
        <end position="322"/>
    </location>
</feature>
<dbReference type="PANTHER" id="PTHR31162">
    <property type="entry name" value="MALIC ACID TRANSPORT PROTEIN-RELATED"/>
    <property type="match status" value="1"/>
</dbReference>
<organism evidence="7 8">
    <name type="scientific">Polyplosphaeria fusca</name>
    <dbReference type="NCBI Taxonomy" id="682080"/>
    <lineage>
        <taxon>Eukaryota</taxon>
        <taxon>Fungi</taxon>
        <taxon>Dikarya</taxon>
        <taxon>Ascomycota</taxon>
        <taxon>Pezizomycotina</taxon>
        <taxon>Dothideomycetes</taxon>
        <taxon>Pleosporomycetidae</taxon>
        <taxon>Pleosporales</taxon>
        <taxon>Tetraplosphaeriaceae</taxon>
        <taxon>Polyplosphaeria</taxon>
    </lineage>
</organism>
<feature type="transmembrane region" description="Helical" evidence="6">
    <location>
        <begin position="149"/>
        <end position="174"/>
    </location>
</feature>
<evidence type="ECO:0000313" key="7">
    <source>
        <dbReference type="EMBL" id="KAF2733205.1"/>
    </source>
</evidence>
<evidence type="ECO:0000256" key="3">
    <source>
        <dbReference type="ARBA" id="ARBA00022989"/>
    </source>
</evidence>
<dbReference type="EMBL" id="ML996165">
    <property type="protein sequence ID" value="KAF2733205.1"/>
    <property type="molecule type" value="Genomic_DNA"/>
</dbReference>
<dbReference type="GO" id="GO:0016020">
    <property type="term" value="C:membrane"/>
    <property type="evidence" value="ECO:0007669"/>
    <property type="project" value="UniProtKB-SubCell"/>
</dbReference>
<keyword evidence="8" id="KW-1185">Reference proteome</keyword>
<comment type="subcellular location">
    <subcellularLocation>
        <location evidence="1">Membrane</location>
        <topology evidence="1">Multi-pass membrane protein</topology>
    </subcellularLocation>
</comment>
<dbReference type="Gene3D" id="1.50.10.150">
    <property type="entry name" value="Voltage-dependent anion channel"/>
    <property type="match status" value="1"/>
</dbReference>
<feature type="region of interest" description="Disordered" evidence="5">
    <location>
        <begin position="76"/>
        <end position="108"/>
    </location>
</feature>
<evidence type="ECO:0000256" key="6">
    <source>
        <dbReference type="SAM" id="Phobius"/>
    </source>
</evidence>
<dbReference type="OrthoDB" id="2901184at2759"/>
<feature type="transmembrane region" description="Helical" evidence="6">
    <location>
        <begin position="376"/>
        <end position="400"/>
    </location>
</feature>
<feature type="transmembrane region" description="Helical" evidence="6">
    <location>
        <begin position="437"/>
        <end position="465"/>
    </location>
</feature>
<evidence type="ECO:0008006" key="9">
    <source>
        <dbReference type="Google" id="ProtNLM"/>
    </source>
</evidence>
<sequence length="480" mass="53714">MDKETLRPQRGYWAFGFLTAESAELFRTDLGSFVRTLAPSVSKTGSQSYSTLAQQRQAVKLLSDITSRELMTDSRNATFAGGSRRSPRHCSTSTEEDVFSNGQDLPQNSEPRATGIQRRLKHFTWAWFTCTMSGGGLGIALAVEPYRFHGLYTIGVVVMLFNIATFAVLCFAMLARLFLYPKHFLKSLVHPREAFFLSSFWLSMATILGCIQLYGINEGPQYVWLVDSIHILYWIYAAVALVNSVLQYWLFIHRTPSRPVPFSPSWFLPTYSAMLTGTIASLIAGSQPPARRMSIIISGCAYQGFGWCMAFVLIVMYVYRLVEFGPPPPSLRPGMFIPVGSGSYTIIAFIGQAQAIPRNYGYFAAHPGSADTLQTLALFVGIFLWIFMFWLFLIAVMSNVAGIPNVGFTTTWWAFIFPNVGFTVATIQIGQELGSSAILWVASVMTLLLVLTWLFTWTMCIRAVLTKRVMWPGKDEDKDL</sequence>
<dbReference type="Proteomes" id="UP000799444">
    <property type="component" value="Unassembled WGS sequence"/>
</dbReference>
<keyword evidence="2 6" id="KW-0812">Transmembrane</keyword>
<feature type="transmembrane region" description="Helical" evidence="6">
    <location>
        <begin position="125"/>
        <end position="143"/>
    </location>
</feature>
<name>A0A9P4QVG5_9PLEO</name>
<feature type="transmembrane region" description="Helical" evidence="6">
    <location>
        <begin position="195"/>
        <end position="216"/>
    </location>
</feature>
<evidence type="ECO:0000313" key="8">
    <source>
        <dbReference type="Proteomes" id="UP000799444"/>
    </source>
</evidence>
<keyword evidence="3 6" id="KW-1133">Transmembrane helix</keyword>
<dbReference type="Pfam" id="PF03595">
    <property type="entry name" value="SLAC1"/>
    <property type="match status" value="1"/>
</dbReference>
<evidence type="ECO:0000256" key="2">
    <source>
        <dbReference type="ARBA" id="ARBA00022692"/>
    </source>
</evidence>
<evidence type="ECO:0000256" key="4">
    <source>
        <dbReference type="ARBA" id="ARBA00023136"/>
    </source>
</evidence>
<feature type="transmembrane region" description="Helical" evidence="6">
    <location>
        <begin position="334"/>
        <end position="356"/>
    </location>
</feature>
<feature type="transmembrane region" description="Helical" evidence="6">
    <location>
        <begin position="231"/>
        <end position="252"/>
    </location>
</feature>
<dbReference type="InterPro" id="IPR038665">
    <property type="entry name" value="Voltage-dep_anion_channel_sf"/>
</dbReference>
<gene>
    <name evidence="7" type="ORF">EJ04DRAFT_606032</name>
</gene>
<dbReference type="CDD" id="cd09317">
    <property type="entry name" value="TDT_Mae1_like"/>
    <property type="match status" value="1"/>
</dbReference>
<dbReference type="GO" id="GO:0015140">
    <property type="term" value="F:malate transmembrane transporter activity"/>
    <property type="evidence" value="ECO:0007669"/>
    <property type="project" value="InterPro"/>
</dbReference>
<feature type="transmembrane region" description="Helical" evidence="6">
    <location>
        <begin position="264"/>
        <end position="284"/>
    </location>
</feature>
<evidence type="ECO:0000256" key="1">
    <source>
        <dbReference type="ARBA" id="ARBA00004141"/>
    </source>
</evidence>
<reference evidence="7" key="1">
    <citation type="journal article" date="2020" name="Stud. Mycol.">
        <title>101 Dothideomycetes genomes: a test case for predicting lifestyles and emergence of pathogens.</title>
        <authorList>
            <person name="Haridas S."/>
            <person name="Albert R."/>
            <person name="Binder M."/>
            <person name="Bloem J."/>
            <person name="Labutti K."/>
            <person name="Salamov A."/>
            <person name="Andreopoulos B."/>
            <person name="Baker S."/>
            <person name="Barry K."/>
            <person name="Bills G."/>
            <person name="Bluhm B."/>
            <person name="Cannon C."/>
            <person name="Castanera R."/>
            <person name="Culley D."/>
            <person name="Daum C."/>
            <person name="Ezra D."/>
            <person name="Gonzalez J."/>
            <person name="Henrissat B."/>
            <person name="Kuo A."/>
            <person name="Liang C."/>
            <person name="Lipzen A."/>
            <person name="Lutzoni F."/>
            <person name="Magnuson J."/>
            <person name="Mondo S."/>
            <person name="Nolan M."/>
            <person name="Ohm R."/>
            <person name="Pangilinan J."/>
            <person name="Park H.-J."/>
            <person name="Ramirez L."/>
            <person name="Alfaro M."/>
            <person name="Sun H."/>
            <person name="Tritt A."/>
            <person name="Yoshinaga Y."/>
            <person name="Zwiers L.-H."/>
            <person name="Turgeon B."/>
            <person name="Goodwin S."/>
            <person name="Spatafora J."/>
            <person name="Crous P."/>
            <person name="Grigoriev I."/>
        </authorList>
    </citation>
    <scope>NUCLEOTIDE SEQUENCE</scope>
    <source>
        <strain evidence="7">CBS 125425</strain>
    </source>
</reference>
<accession>A0A9P4QVG5</accession>
<keyword evidence="4 6" id="KW-0472">Membrane</keyword>
<dbReference type="PANTHER" id="PTHR31162:SF0">
    <property type="entry name" value="MALIC ACID TRANSPORT PROTEIN"/>
    <property type="match status" value="1"/>
</dbReference>
<dbReference type="AlphaFoldDB" id="A0A9P4QVG5"/>
<protein>
    <recommendedName>
        <fullName evidence="9">C4-dicarboxylate transporter/malic acid transport protein</fullName>
    </recommendedName>
</protein>
<proteinExistence type="predicted"/>
<evidence type="ECO:0000256" key="5">
    <source>
        <dbReference type="SAM" id="MobiDB-lite"/>
    </source>
</evidence>
<dbReference type="InterPro" id="IPR004695">
    <property type="entry name" value="SLAC1/Mae1/Ssu1/TehA"/>
</dbReference>
<feature type="transmembrane region" description="Helical" evidence="6">
    <location>
        <begin position="412"/>
        <end position="431"/>
    </location>
</feature>
<comment type="caution">
    <text evidence="7">The sequence shown here is derived from an EMBL/GenBank/DDBJ whole genome shotgun (WGS) entry which is preliminary data.</text>
</comment>